<dbReference type="GO" id="GO:0030046">
    <property type="term" value="P:parallel actin filament bundle assembly"/>
    <property type="evidence" value="ECO:0007669"/>
    <property type="project" value="TreeGrafter"/>
</dbReference>
<evidence type="ECO:0000256" key="1">
    <source>
        <dbReference type="SAM" id="Coils"/>
    </source>
</evidence>
<proteinExistence type="predicted"/>
<keyword evidence="1" id="KW-0175">Coiled coil</keyword>
<protein>
    <recommendedName>
        <fullName evidence="3">TolA protein</fullName>
    </recommendedName>
</protein>
<feature type="coiled-coil region" evidence="1">
    <location>
        <begin position="245"/>
        <end position="293"/>
    </location>
</feature>
<dbReference type="GO" id="GO:0051015">
    <property type="term" value="F:actin filament binding"/>
    <property type="evidence" value="ECO:0007669"/>
    <property type="project" value="TreeGrafter"/>
</dbReference>
<dbReference type="GO" id="GO:0030863">
    <property type="term" value="C:cortical cytoskeleton"/>
    <property type="evidence" value="ECO:0007669"/>
    <property type="project" value="TreeGrafter"/>
</dbReference>
<dbReference type="PANTHER" id="PTHR37009">
    <property type="entry name" value="EF-HAND DOMAIN-CONTAINING PROTEIN"/>
    <property type="match status" value="1"/>
</dbReference>
<reference evidence="2" key="1">
    <citation type="submission" date="2021-01" db="EMBL/GenBank/DDBJ databases">
        <authorList>
            <person name="Corre E."/>
            <person name="Pelletier E."/>
            <person name="Niang G."/>
            <person name="Scheremetjew M."/>
            <person name="Finn R."/>
            <person name="Kale V."/>
            <person name="Holt S."/>
            <person name="Cochrane G."/>
            <person name="Meng A."/>
            <person name="Brown T."/>
            <person name="Cohen L."/>
        </authorList>
    </citation>
    <scope>NUCLEOTIDE SEQUENCE</scope>
    <source>
        <strain evidence="2">Pop2</strain>
    </source>
</reference>
<evidence type="ECO:0000313" key="2">
    <source>
        <dbReference type="EMBL" id="CAD9345515.1"/>
    </source>
</evidence>
<dbReference type="InterPro" id="IPR053356">
    <property type="entry name" value="Calcium-reg_actin-bundling"/>
</dbReference>
<accession>A0A6U3SZU0</accession>
<dbReference type="AlphaFoldDB" id="A0A6U3SZU0"/>
<feature type="coiled-coil region" evidence="1">
    <location>
        <begin position="123"/>
        <end position="216"/>
    </location>
</feature>
<dbReference type="GO" id="GO:0051764">
    <property type="term" value="P:actin crosslink formation"/>
    <property type="evidence" value="ECO:0007669"/>
    <property type="project" value="TreeGrafter"/>
</dbReference>
<evidence type="ECO:0008006" key="3">
    <source>
        <dbReference type="Google" id="ProtNLM"/>
    </source>
</evidence>
<sequence>MVYEPARNSDSKKLAFLTSQNFKDQAIWFLNSTDANPEDCELVWRMHKKSVALEKMKEDGTHLDAFSAHLVLESAQKACTIAEMREYLLTINPDYKKVSLLELLCYKFGSNWRDIVNAPQYDQKKEKEAQAQLKAAKKKLEEAIETARKASDDAEKARMAEENALLQQKESSKAAEASRIAEEELCKEKVRANETLEKLKNEDLQTIRKKEELEKMSCDGNLGIVKRNRAKAELATLQNQDSLPLRAAKIQNEAALKKLTRAANAAGKAAKDAEVALVNAERAEKDAIQAKKEALETGKAAEAIIPVAKEACDGVQVVLNEVLREKKAGKGTIFYIERELQEAKQFLPKSKFAIARQKTMKILKEALPEGEDPNAFIAGICA</sequence>
<dbReference type="EMBL" id="HBGN01029296">
    <property type="protein sequence ID" value="CAD9345515.1"/>
    <property type="molecule type" value="Transcribed_RNA"/>
</dbReference>
<gene>
    <name evidence="2" type="ORF">DBRI1063_LOCUS18890</name>
</gene>
<name>A0A6U3SZU0_9STRA</name>
<organism evidence="2">
    <name type="scientific">Ditylum brightwellii</name>
    <dbReference type="NCBI Taxonomy" id="49249"/>
    <lineage>
        <taxon>Eukaryota</taxon>
        <taxon>Sar</taxon>
        <taxon>Stramenopiles</taxon>
        <taxon>Ochrophyta</taxon>
        <taxon>Bacillariophyta</taxon>
        <taxon>Mediophyceae</taxon>
        <taxon>Lithodesmiophycidae</taxon>
        <taxon>Lithodesmiales</taxon>
        <taxon>Lithodesmiaceae</taxon>
        <taxon>Ditylum</taxon>
    </lineage>
</organism>
<dbReference type="PANTHER" id="PTHR37009:SF2">
    <property type="entry name" value="TOLA PROTEIN"/>
    <property type="match status" value="1"/>
</dbReference>